<dbReference type="Proteomes" id="UP001185659">
    <property type="component" value="Unassembled WGS sequence"/>
</dbReference>
<name>A0ABU4AJH2_9HYPH</name>
<protein>
    <submittedName>
        <fullName evidence="1">Uncharacterized protein</fullName>
    </submittedName>
</protein>
<gene>
    <name evidence="1" type="ORF">R2G56_08285</name>
</gene>
<proteinExistence type="predicted"/>
<dbReference type="EMBL" id="JAWLIP010000003">
    <property type="protein sequence ID" value="MDV6226281.1"/>
    <property type="molecule type" value="Genomic_DNA"/>
</dbReference>
<accession>A0ABU4AJH2</accession>
<dbReference type="RefSeq" id="WP_317560970.1">
    <property type="nucleotide sequence ID" value="NZ_JAWLIP010000003.1"/>
</dbReference>
<evidence type="ECO:0000313" key="1">
    <source>
        <dbReference type="EMBL" id="MDV6226281.1"/>
    </source>
</evidence>
<comment type="caution">
    <text evidence="1">The sequence shown here is derived from an EMBL/GenBank/DDBJ whole genome shotgun (WGS) entry which is preliminary data.</text>
</comment>
<sequence length="138" mass="15824">MTDRVLIGAHDGTHVFRASRPGFDVKNTALSPERLAFDSRWPEIGNILMRGSFQSGATIAQTIYFGTTFAQPPLVILHMSGPNHDLTQWFLIDVACYYDFNVMLYVWKDRFQVVKDDDSYVGPSPRTFRYTVMKNFYG</sequence>
<organism evidence="1 2">
    <name type="scientific">Nitratireductor aquimarinus</name>
    <dbReference type="NCBI Taxonomy" id="889300"/>
    <lineage>
        <taxon>Bacteria</taxon>
        <taxon>Pseudomonadati</taxon>
        <taxon>Pseudomonadota</taxon>
        <taxon>Alphaproteobacteria</taxon>
        <taxon>Hyphomicrobiales</taxon>
        <taxon>Phyllobacteriaceae</taxon>
        <taxon>Nitratireductor</taxon>
    </lineage>
</organism>
<keyword evidence="2" id="KW-1185">Reference proteome</keyword>
<evidence type="ECO:0000313" key="2">
    <source>
        <dbReference type="Proteomes" id="UP001185659"/>
    </source>
</evidence>
<reference evidence="1 2" key="1">
    <citation type="submission" date="2023-10" db="EMBL/GenBank/DDBJ databases">
        <authorList>
            <person name="Venkata Ramana C."/>
            <person name="Sasikala C."/>
            <person name="Dhurka M."/>
        </authorList>
    </citation>
    <scope>NUCLEOTIDE SEQUENCE [LARGE SCALE GENOMIC DNA]</scope>
    <source>
        <strain evidence="1 2">KCTC 32151</strain>
    </source>
</reference>